<sequence>MKQKIRRLSALASALLLTLSLAACTGKKNEEPDEGSQDVAGWVNPIRDPRPGSDYQPQVPSVGEALEQAHAQNSDVVAWLQVPGTELSEAVVQTTDNKFYYRRDVTKNYSFSGSLWMDYESTVGDGSTSALSQNVIIYGHNLGNPQGVKDDPNGVKFAQLFKFDDLEFAKNHPYIYLTTGEETHIYEIFTVFYSEDVLSPVPYHYASFTPQKYEKLIADVRERSQFDYNVNVGPQDKIISLSTCSYKYGTYSQNPHQRFVVMGKLVTKGEDFYETADVHQNPDPKEPDFSK</sequence>
<comment type="caution">
    <text evidence="5">The sequence shown here is derived from an EMBL/GenBank/DDBJ whole genome shotgun (WGS) entry which is preliminary data.</text>
</comment>
<evidence type="ECO:0000313" key="5">
    <source>
        <dbReference type="EMBL" id="TCL41907.1"/>
    </source>
</evidence>
<proteinExistence type="predicted"/>
<dbReference type="AlphaFoldDB" id="A0A9X8Y7F9"/>
<accession>A0A9X8Y7F9</accession>
<dbReference type="InterPro" id="IPR005754">
    <property type="entry name" value="Sortase"/>
</dbReference>
<dbReference type="GO" id="GO:0016787">
    <property type="term" value="F:hydrolase activity"/>
    <property type="evidence" value="ECO:0007669"/>
    <property type="project" value="UniProtKB-KW"/>
</dbReference>
<dbReference type="SUPFAM" id="SSF63817">
    <property type="entry name" value="Sortase"/>
    <property type="match status" value="1"/>
</dbReference>
<evidence type="ECO:0000256" key="2">
    <source>
        <dbReference type="PIRSR" id="PIRSR605754-1"/>
    </source>
</evidence>
<reference evidence="5 6" key="1">
    <citation type="submission" date="2019-03" db="EMBL/GenBank/DDBJ databases">
        <title>Genomic Encyclopedia of Type Strains, Phase IV (KMG-IV): sequencing the most valuable type-strain genomes for metagenomic binning, comparative biology and taxonomic classification.</title>
        <authorList>
            <person name="Goeker M."/>
        </authorList>
    </citation>
    <scope>NUCLEOTIDE SEQUENCE [LARGE SCALE GENOMIC DNA]</scope>
    <source>
        <strain evidence="5 6">DSM 100433</strain>
    </source>
</reference>
<dbReference type="RefSeq" id="WP_132085125.1">
    <property type="nucleotide sequence ID" value="NZ_SLUK01000012.1"/>
</dbReference>
<feature type="chain" id="PRO_5040770303" evidence="4">
    <location>
        <begin position="23"/>
        <end position="291"/>
    </location>
</feature>
<evidence type="ECO:0000313" key="6">
    <source>
        <dbReference type="Proteomes" id="UP000294682"/>
    </source>
</evidence>
<feature type="active site" description="Acyl-thioester intermediate" evidence="2">
    <location>
        <position position="244"/>
    </location>
</feature>
<protein>
    <submittedName>
        <fullName evidence="5">Sortase B</fullName>
    </submittedName>
</protein>
<organism evidence="5 6">
    <name type="scientific">Harryflintia acetispora</name>
    <dbReference type="NCBI Taxonomy" id="1849041"/>
    <lineage>
        <taxon>Bacteria</taxon>
        <taxon>Bacillati</taxon>
        <taxon>Bacillota</taxon>
        <taxon>Clostridia</taxon>
        <taxon>Eubacteriales</taxon>
        <taxon>Oscillospiraceae</taxon>
        <taxon>Harryflintia</taxon>
    </lineage>
</organism>
<keyword evidence="6" id="KW-1185">Reference proteome</keyword>
<gene>
    <name evidence="5" type="ORF">EDD78_11277</name>
</gene>
<dbReference type="Proteomes" id="UP000294682">
    <property type="component" value="Unassembled WGS sequence"/>
</dbReference>
<dbReference type="InterPro" id="IPR023365">
    <property type="entry name" value="Sortase_dom-sf"/>
</dbReference>
<evidence type="ECO:0000256" key="4">
    <source>
        <dbReference type="SAM" id="SignalP"/>
    </source>
</evidence>
<feature type="signal peptide" evidence="4">
    <location>
        <begin position="1"/>
        <end position="22"/>
    </location>
</feature>
<keyword evidence="4" id="KW-0732">Signal</keyword>
<dbReference type="InterPro" id="IPR009835">
    <property type="entry name" value="SrtB"/>
</dbReference>
<keyword evidence="1" id="KW-0378">Hydrolase</keyword>
<dbReference type="PROSITE" id="PS51257">
    <property type="entry name" value="PROKAR_LIPOPROTEIN"/>
    <property type="match status" value="1"/>
</dbReference>
<dbReference type="CDD" id="cd05826">
    <property type="entry name" value="Sortase_B"/>
    <property type="match status" value="1"/>
</dbReference>
<evidence type="ECO:0000256" key="1">
    <source>
        <dbReference type="ARBA" id="ARBA00022801"/>
    </source>
</evidence>
<feature type="active site" description="Proton donor/acceptor" evidence="2">
    <location>
        <position position="140"/>
    </location>
</feature>
<dbReference type="EMBL" id="SLUK01000012">
    <property type="protein sequence ID" value="TCL41907.1"/>
    <property type="molecule type" value="Genomic_DNA"/>
</dbReference>
<feature type="region of interest" description="Disordered" evidence="3">
    <location>
        <begin position="27"/>
        <end position="58"/>
    </location>
</feature>
<dbReference type="Pfam" id="PF04203">
    <property type="entry name" value="Sortase"/>
    <property type="match status" value="1"/>
</dbReference>
<dbReference type="Gene3D" id="2.40.260.10">
    <property type="entry name" value="Sortase"/>
    <property type="match status" value="1"/>
</dbReference>
<evidence type="ECO:0000256" key="3">
    <source>
        <dbReference type="SAM" id="MobiDB-lite"/>
    </source>
</evidence>
<name>A0A9X8Y7F9_9FIRM</name>